<proteinExistence type="predicted"/>
<evidence type="ECO:0000256" key="1">
    <source>
        <dbReference type="SAM" id="Phobius"/>
    </source>
</evidence>
<feature type="transmembrane region" description="Helical" evidence="1">
    <location>
        <begin position="98"/>
        <end position="117"/>
    </location>
</feature>
<keyword evidence="3" id="KW-1185">Reference proteome</keyword>
<protein>
    <submittedName>
        <fullName evidence="2">Uncharacterized protein</fullName>
    </submittedName>
</protein>
<evidence type="ECO:0000313" key="3">
    <source>
        <dbReference type="Proteomes" id="UP000237684"/>
    </source>
</evidence>
<dbReference type="RefSeq" id="WP_105484048.1">
    <property type="nucleotide sequence ID" value="NZ_NIGF01000010.1"/>
</dbReference>
<evidence type="ECO:0000313" key="2">
    <source>
        <dbReference type="EMBL" id="PQV63636.1"/>
    </source>
</evidence>
<sequence>MKSKSPTFALRTATSLGFCGVFAPYIWRFGWDLQSMLFLAISVAGVWEILYKRNTRKSRIEQDWELFYSSFMMLTCGLTVVGFLKFPFNDAEGIAPRPWLLAAIVVALIVGFVTFRAQAHVSNRVEKNLIVFGAPLMTLLLAIGVLNYINGALDFQNSRTFSVVIQNKRWDSGKGGRGPLVKVAFWHDKTRSEEVSVSRSAWNRAMVGAKARVRVKPGFLGAEWVESVRVD</sequence>
<gene>
    <name evidence="2" type="ORF">B1R32_110102</name>
</gene>
<feature type="transmembrane region" description="Helical" evidence="1">
    <location>
        <begin position="33"/>
        <end position="51"/>
    </location>
</feature>
<dbReference type="AlphaFoldDB" id="A0A2S8SS83"/>
<comment type="caution">
    <text evidence="2">The sequence shown here is derived from an EMBL/GenBank/DDBJ whole genome shotgun (WGS) entry which is preliminary data.</text>
</comment>
<accession>A0A2S8SS83</accession>
<keyword evidence="1" id="KW-0472">Membrane</keyword>
<keyword evidence="1" id="KW-1133">Transmembrane helix</keyword>
<reference evidence="2 3" key="1">
    <citation type="journal article" date="2018" name="Syst. Appl. Microbiol.">
        <title>Abditibacterium utsteinense sp. nov., the first cultivated member of candidate phylum FBP, isolated from ice-free Antarctic soil samples.</title>
        <authorList>
            <person name="Tahon G."/>
            <person name="Tytgat B."/>
            <person name="Lebbe L."/>
            <person name="Carlier A."/>
            <person name="Willems A."/>
        </authorList>
    </citation>
    <scope>NUCLEOTIDE SEQUENCE [LARGE SCALE GENOMIC DNA]</scope>
    <source>
        <strain evidence="2 3">LMG 29911</strain>
    </source>
</reference>
<name>A0A2S8SS83_9BACT</name>
<dbReference type="InParanoid" id="A0A2S8SS83"/>
<feature type="transmembrane region" description="Helical" evidence="1">
    <location>
        <begin position="7"/>
        <end position="27"/>
    </location>
</feature>
<dbReference type="Proteomes" id="UP000237684">
    <property type="component" value="Unassembled WGS sequence"/>
</dbReference>
<feature type="transmembrane region" description="Helical" evidence="1">
    <location>
        <begin position="129"/>
        <end position="149"/>
    </location>
</feature>
<feature type="transmembrane region" description="Helical" evidence="1">
    <location>
        <begin position="66"/>
        <end position="86"/>
    </location>
</feature>
<organism evidence="2 3">
    <name type="scientific">Abditibacterium utsteinense</name>
    <dbReference type="NCBI Taxonomy" id="1960156"/>
    <lineage>
        <taxon>Bacteria</taxon>
        <taxon>Pseudomonadati</taxon>
        <taxon>Abditibacteriota</taxon>
        <taxon>Abditibacteriia</taxon>
        <taxon>Abditibacteriales</taxon>
        <taxon>Abditibacteriaceae</taxon>
        <taxon>Abditibacterium</taxon>
    </lineage>
</organism>
<keyword evidence="1" id="KW-0812">Transmembrane</keyword>
<dbReference type="EMBL" id="NIGF01000010">
    <property type="protein sequence ID" value="PQV63636.1"/>
    <property type="molecule type" value="Genomic_DNA"/>
</dbReference>